<dbReference type="PANTHER" id="PTHR30218:SF0">
    <property type="entry name" value="POLYPHOSPHATE KINASE"/>
    <property type="match status" value="1"/>
</dbReference>
<organism evidence="2 3">
    <name type="scientific">Litorihabitans aurantiacus</name>
    <dbReference type="NCBI Taxonomy" id="1930061"/>
    <lineage>
        <taxon>Bacteria</taxon>
        <taxon>Bacillati</taxon>
        <taxon>Actinomycetota</taxon>
        <taxon>Actinomycetes</taxon>
        <taxon>Micrococcales</taxon>
        <taxon>Beutenbergiaceae</taxon>
        <taxon>Litorihabitans</taxon>
    </lineage>
</organism>
<dbReference type="PANTHER" id="PTHR30218">
    <property type="entry name" value="POLYPHOSPHATE KINASE"/>
    <property type="match status" value="1"/>
</dbReference>
<dbReference type="EMBL" id="BSUM01000001">
    <property type="protein sequence ID" value="GMA30255.1"/>
    <property type="molecule type" value="Genomic_DNA"/>
</dbReference>
<evidence type="ECO:0000313" key="3">
    <source>
        <dbReference type="Proteomes" id="UP001157161"/>
    </source>
</evidence>
<name>A0AA37XCU2_9MICO</name>
<dbReference type="InterPro" id="IPR003414">
    <property type="entry name" value="PP_kinase"/>
</dbReference>
<dbReference type="Gene3D" id="3.30.870.10">
    <property type="entry name" value="Endonuclease Chain A"/>
    <property type="match status" value="1"/>
</dbReference>
<reference evidence="2" key="2">
    <citation type="submission" date="2023-02" db="EMBL/GenBank/DDBJ databases">
        <authorList>
            <person name="Sun Q."/>
            <person name="Mori K."/>
        </authorList>
    </citation>
    <scope>NUCLEOTIDE SEQUENCE</scope>
    <source>
        <strain evidence="2">NBRC 112290</strain>
    </source>
</reference>
<evidence type="ECO:0000313" key="2">
    <source>
        <dbReference type="EMBL" id="GMA30255.1"/>
    </source>
</evidence>
<comment type="caution">
    <text evidence="2">The sequence shown here is derived from an EMBL/GenBank/DDBJ whole genome shotgun (WGS) entry which is preliminary data.</text>
</comment>
<evidence type="ECO:0000259" key="1">
    <source>
        <dbReference type="Pfam" id="PF13090"/>
    </source>
</evidence>
<dbReference type="GO" id="GO:0009358">
    <property type="term" value="C:polyphosphate kinase complex"/>
    <property type="evidence" value="ECO:0007669"/>
    <property type="project" value="InterPro"/>
</dbReference>
<sequence>MPVGVVVRGICAIRAGVPGLSENIRVRSILGRFLEHSRVYAFGNGGEPEYFIGSADLMHRNLDRRVEVLVRLVDPDHVATLARLFEASLADTTASWHLRDEEGEQRWVRVATSEDGEPLLDLQASLMPRSRQRARVRRSGLR</sequence>
<proteinExistence type="predicted"/>
<accession>A0AA37XCU2</accession>
<gene>
    <name evidence="2" type="ORF">GCM10025875_02470</name>
</gene>
<protein>
    <recommendedName>
        <fullName evidence="1">Polyphosphate kinase C-terminal domain-containing protein</fullName>
    </recommendedName>
</protein>
<reference evidence="2" key="1">
    <citation type="journal article" date="2014" name="Int. J. Syst. Evol. Microbiol.">
        <title>Complete genome sequence of Corynebacterium casei LMG S-19264T (=DSM 44701T), isolated from a smear-ripened cheese.</title>
        <authorList>
            <consortium name="US DOE Joint Genome Institute (JGI-PGF)"/>
            <person name="Walter F."/>
            <person name="Albersmeier A."/>
            <person name="Kalinowski J."/>
            <person name="Ruckert C."/>
        </authorList>
    </citation>
    <scope>NUCLEOTIDE SEQUENCE</scope>
    <source>
        <strain evidence="2">NBRC 112290</strain>
    </source>
</reference>
<dbReference type="AlphaFoldDB" id="A0AA37XCU2"/>
<dbReference type="Proteomes" id="UP001157161">
    <property type="component" value="Unassembled WGS sequence"/>
</dbReference>
<feature type="domain" description="Polyphosphate kinase C-terminal" evidence="1">
    <location>
        <begin position="3"/>
        <end position="105"/>
    </location>
</feature>
<keyword evidence="3" id="KW-1185">Reference proteome</keyword>
<dbReference type="SUPFAM" id="SSF56024">
    <property type="entry name" value="Phospholipase D/nuclease"/>
    <property type="match status" value="1"/>
</dbReference>
<dbReference type="GO" id="GO:0006799">
    <property type="term" value="P:polyphosphate biosynthetic process"/>
    <property type="evidence" value="ECO:0007669"/>
    <property type="project" value="InterPro"/>
</dbReference>
<dbReference type="InterPro" id="IPR025200">
    <property type="entry name" value="PPK_C_dom2"/>
</dbReference>
<dbReference type="Pfam" id="PF13090">
    <property type="entry name" value="PP_kinase_C"/>
    <property type="match status" value="1"/>
</dbReference>
<dbReference type="GO" id="GO:0008976">
    <property type="term" value="F:polyphosphate kinase activity"/>
    <property type="evidence" value="ECO:0007669"/>
    <property type="project" value="InterPro"/>
</dbReference>